<name>A0A9D3M0J7_ANGAN</name>
<keyword evidence="2" id="KW-1185">Reference proteome</keyword>
<dbReference type="AlphaFoldDB" id="A0A9D3M0J7"/>
<accession>A0A9D3M0J7</accession>
<dbReference type="Proteomes" id="UP001044222">
    <property type="component" value="Chromosome 11"/>
</dbReference>
<reference evidence="1" key="1">
    <citation type="submission" date="2021-01" db="EMBL/GenBank/DDBJ databases">
        <title>A chromosome-scale assembly of European eel, Anguilla anguilla.</title>
        <authorList>
            <person name="Henkel C."/>
            <person name="Jong-Raadsen S.A."/>
            <person name="Dufour S."/>
            <person name="Weltzien F.-A."/>
            <person name="Palstra A.P."/>
            <person name="Pelster B."/>
            <person name="Spaink H.P."/>
            <person name="Van Den Thillart G.E."/>
            <person name="Jansen H."/>
            <person name="Zahm M."/>
            <person name="Klopp C."/>
            <person name="Cedric C."/>
            <person name="Louis A."/>
            <person name="Berthelot C."/>
            <person name="Parey E."/>
            <person name="Roest Crollius H."/>
            <person name="Montfort J."/>
            <person name="Robinson-Rechavi M."/>
            <person name="Bucao C."/>
            <person name="Bouchez O."/>
            <person name="Gislard M."/>
            <person name="Lluch J."/>
            <person name="Milhes M."/>
            <person name="Lampietro C."/>
            <person name="Lopez Roques C."/>
            <person name="Donnadieu C."/>
            <person name="Braasch I."/>
            <person name="Desvignes T."/>
            <person name="Postlethwait J."/>
            <person name="Bobe J."/>
            <person name="Guiguen Y."/>
            <person name="Dirks R."/>
        </authorList>
    </citation>
    <scope>NUCLEOTIDE SEQUENCE</scope>
    <source>
        <strain evidence="1">Tag_6206</strain>
        <tissue evidence="1">Liver</tissue>
    </source>
</reference>
<dbReference type="EMBL" id="JAFIRN010000011">
    <property type="protein sequence ID" value="KAG5839736.1"/>
    <property type="molecule type" value="Genomic_DNA"/>
</dbReference>
<proteinExistence type="predicted"/>
<sequence length="162" mass="18864">MYRRAACWPFVLRLGVIQHRMRSPYSRQTLKSVFNNGFWGLRQQVPFYYFPDIFFFYYLRNLPYLEFINISGITFLSCSPMSRQLTVNSYGARPKLPMGHSLCAQQVVHCESLEGEIMCQDPQKRRKTEGSVCVPGSLSISLKQCTPLHFLAAFFFFFFAVV</sequence>
<protein>
    <submittedName>
        <fullName evidence="1">Uncharacterized protein</fullName>
    </submittedName>
</protein>
<comment type="caution">
    <text evidence="1">The sequence shown here is derived from an EMBL/GenBank/DDBJ whole genome shotgun (WGS) entry which is preliminary data.</text>
</comment>
<evidence type="ECO:0000313" key="2">
    <source>
        <dbReference type="Proteomes" id="UP001044222"/>
    </source>
</evidence>
<organism evidence="1 2">
    <name type="scientific">Anguilla anguilla</name>
    <name type="common">European freshwater eel</name>
    <name type="synonym">Muraena anguilla</name>
    <dbReference type="NCBI Taxonomy" id="7936"/>
    <lineage>
        <taxon>Eukaryota</taxon>
        <taxon>Metazoa</taxon>
        <taxon>Chordata</taxon>
        <taxon>Craniata</taxon>
        <taxon>Vertebrata</taxon>
        <taxon>Euteleostomi</taxon>
        <taxon>Actinopterygii</taxon>
        <taxon>Neopterygii</taxon>
        <taxon>Teleostei</taxon>
        <taxon>Anguilliformes</taxon>
        <taxon>Anguillidae</taxon>
        <taxon>Anguilla</taxon>
    </lineage>
</organism>
<gene>
    <name evidence="1" type="ORF">ANANG_G00208120</name>
</gene>
<evidence type="ECO:0000313" key="1">
    <source>
        <dbReference type="EMBL" id="KAG5839736.1"/>
    </source>
</evidence>